<evidence type="ECO:0000313" key="4">
    <source>
        <dbReference type="Proteomes" id="UP001500888"/>
    </source>
</evidence>
<keyword evidence="4" id="KW-1185">Reference proteome</keyword>
<sequence>MIYIDRILDHEPGLFLKSSLLVSGNLDAIAGHFPERAIYPGSHLIQACAQSAIILYQMGTSPLTDDEITLIGSMRSRFTRIVVPGDQVIFDVRAERMSGNVFFFSASATVEGVLAASFKGNLIRTTVDALGRQLW</sequence>
<keyword evidence="2" id="KW-0456">Lyase</keyword>
<dbReference type="EMBL" id="BAAAZR010000049">
    <property type="protein sequence ID" value="GAA3841033.1"/>
    <property type="molecule type" value="Genomic_DNA"/>
</dbReference>
<gene>
    <name evidence="3" type="ORF">GCM10022226_74360</name>
</gene>
<dbReference type="SUPFAM" id="SSF54637">
    <property type="entry name" value="Thioesterase/thiol ester dehydrase-isomerase"/>
    <property type="match status" value="1"/>
</dbReference>
<dbReference type="Proteomes" id="UP001500888">
    <property type="component" value="Unassembled WGS sequence"/>
</dbReference>
<dbReference type="RefSeq" id="WP_344951824.1">
    <property type="nucleotide sequence ID" value="NZ_BAAAZR010000049.1"/>
</dbReference>
<dbReference type="Pfam" id="PF07977">
    <property type="entry name" value="FabA"/>
    <property type="match status" value="1"/>
</dbReference>
<dbReference type="PANTHER" id="PTHR30272:SF1">
    <property type="entry name" value="3-HYDROXYACYL-[ACYL-CARRIER-PROTEIN] DEHYDRATASE"/>
    <property type="match status" value="1"/>
</dbReference>
<evidence type="ECO:0000256" key="1">
    <source>
        <dbReference type="ARBA" id="ARBA00009174"/>
    </source>
</evidence>
<comment type="similarity">
    <text evidence="1">Belongs to the thioester dehydratase family. FabZ subfamily.</text>
</comment>
<dbReference type="InterPro" id="IPR029069">
    <property type="entry name" value="HotDog_dom_sf"/>
</dbReference>
<name>A0ABP7JCK0_9ACTN</name>
<comment type="caution">
    <text evidence="3">The sequence shown here is derived from an EMBL/GenBank/DDBJ whole genome shotgun (WGS) entry which is preliminary data.</text>
</comment>
<evidence type="ECO:0000256" key="2">
    <source>
        <dbReference type="ARBA" id="ARBA00023239"/>
    </source>
</evidence>
<proteinExistence type="inferred from homology"/>
<evidence type="ECO:0000313" key="3">
    <source>
        <dbReference type="EMBL" id="GAA3841033.1"/>
    </source>
</evidence>
<organism evidence="3 4">
    <name type="scientific">Sphaerisporangium flaviroseum</name>
    <dbReference type="NCBI Taxonomy" id="509199"/>
    <lineage>
        <taxon>Bacteria</taxon>
        <taxon>Bacillati</taxon>
        <taxon>Actinomycetota</taxon>
        <taxon>Actinomycetes</taxon>
        <taxon>Streptosporangiales</taxon>
        <taxon>Streptosporangiaceae</taxon>
        <taxon>Sphaerisporangium</taxon>
    </lineage>
</organism>
<dbReference type="PANTHER" id="PTHR30272">
    <property type="entry name" value="3-HYDROXYACYL-[ACYL-CARRIER-PROTEIN] DEHYDRATASE"/>
    <property type="match status" value="1"/>
</dbReference>
<protein>
    <submittedName>
        <fullName evidence="3">Coronafacic acid dehydratase</fullName>
    </submittedName>
</protein>
<reference evidence="4" key="1">
    <citation type="journal article" date="2019" name="Int. J. Syst. Evol. Microbiol.">
        <title>The Global Catalogue of Microorganisms (GCM) 10K type strain sequencing project: providing services to taxonomists for standard genome sequencing and annotation.</title>
        <authorList>
            <consortium name="The Broad Institute Genomics Platform"/>
            <consortium name="The Broad Institute Genome Sequencing Center for Infectious Disease"/>
            <person name="Wu L."/>
            <person name="Ma J."/>
        </authorList>
    </citation>
    <scope>NUCLEOTIDE SEQUENCE [LARGE SCALE GENOMIC DNA]</scope>
    <source>
        <strain evidence="4">JCM 16908</strain>
    </source>
</reference>
<dbReference type="InterPro" id="IPR013114">
    <property type="entry name" value="FabA_FabZ"/>
</dbReference>
<dbReference type="Gene3D" id="3.10.129.10">
    <property type="entry name" value="Hotdog Thioesterase"/>
    <property type="match status" value="1"/>
</dbReference>
<accession>A0ABP7JCK0</accession>